<dbReference type="PANTHER" id="PTHR34075">
    <property type="entry name" value="BLR3430 PROTEIN"/>
    <property type="match status" value="1"/>
</dbReference>
<evidence type="ECO:0000313" key="1">
    <source>
        <dbReference type="EMBL" id="HGT82146.1"/>
    </source>
</evidence>
<proteinExistence type="predicted"/>
<dbReference type="Gene3D" id="6.10.30.10">
    <property type="match status" value="1"/>
</dbReference>
<dbReference type="AlphaFoldDB" id="A0A7J3LZL3"/>
<dbReference type="PANTHER" id="PTHR34075:SF4">
    <property type="entry name" value="DUF35 DOMAIN-CONTAINING PROTEIN"/>
    <property type="match status" value="1"/>
</dbReference>
<organism evidence="1">
    <name type="scientific">Archaeoglobus fulgidus</name>
    <dbReference type="NCBI Taxonomy" id="2234"/>
    <lineage>
        <taxon>Archaea</taxon>
        <taxon>Methanobacteriati</taxon>
        <taxon>Methanobacteriota</taxon>
        <taxon>Archaeoglobi</taxon>
        <taxon>Archaeoglobales</taxon>
        <taxon>Archaeoglobaceae</taxon>
        <taxon>Archaeoglobus</taxon>
    </lineage>
</organism>
<dbReference type="EMBL" id="DSYZ01000007">
    <property type="protein sequence ID" value="HGT82146.1"/>
    <property type="molecule type" value="Genomic_DNA"/>
</dbReference>
<sequence length="148" mass="16725">MVTRYEGIPFVARFRWSVGELFDEFLNGLRNAKLIASKCSCGYTVLPPRIRCPKCYAKLSRENLVEISGKGVIEAYTRVFFKLDGNGNEIWLDKPVTLAMVKFEGVNSTLVLPYLDTEISEGTEVEVVWRDERSGSVSDILGVRRVKV</sequence>
<protein>
    <submittedName>
        <fullName evidence="1">Zn-ribbon domain-containing OB-fold protein</fullName>
    </submittedName>
</protein>
<dbReference type="InterPro" id="IPR052513">
    <property type="entry name" value="Thioester_dehydratase-like"/>
</dbReference>
<name>A0A7J3LZL3_ARCFL</name>
<reference evidence="1" key="1">
    <citation type="journal article" date="2020" name="mSystems">
        <title>Genome- and Community-Level Interaction Insights into Carbon Utilization and Element Cycling Functions of Hydrothermarchaeota in Hydrothermal Sediment.</title>
        <authorList>
            <person name="Zhou Z."/>
            <person name="Liu Y."/>
            <person name="Xu W."/>
            <person name="Pan J."/>
            <person name="Luo Z.H."/>
            <person name="Li M."/>
        </authorList>
    </citation>
    <scope>NUCLEOTIDE SEQUENCE [LARGE SCALE GENOMIC DNA]</scope>
    <source>
        <strain evidence="1">SpSt-587</strain>
    </source>
</reference>
<gene>
    <name evidence="1" type="ORF">ENT52_00200</name>
</gene>
<comment type="caution">
    <text evidence="1">The sequence shown here is derived from an EMBL/GenBank/DDBJ whole genome shotgun (WGS) entry which is preliminary data.</text>
</comment>
<accession>A0A7J3LZL3</accession>
<dbReference type="Gene3D" id="2.40.50.140">
    <property type="entry name" value="Nucleic acid-binding proteins"/>
    <property type="match status" value="1"/>
</dbReference>
<dbReference type="InterPro" id="IPR012340">
    <property type="entry name" value="NA-bd_OB-fold"/>
</dbReference>
<dbReference type="SUPFAM" id="SSF50249">
    <property type="entry name" value="Nucleic acid-binding proteins"/>
    <property type="match status" value="1"/>
</dbReference>